<dbReference type="Pfam" id="PF01590">
    <property type="entry name" value="GAF"/>
    <property type="match status" value="1"/>
</dbReference>
<name>A0ABQ5N282_9CLOT</name>
<dbReference type="Pfam" id="PF00990">
    <property type="entry name" value="GGDEF"/>
    <property type="match status" value="1"/>
</dbReference>
<keyword evidence="4" id="KW-1185">Reference proteome</keyword>
<dbReference type="PROSITE" id="PS50887">
    <property type="entry name" value="GGDEF"/>
    <property type="match status" value="1"/>
</dbReference>
<dbReference type="EMBL" id="BRXR01000001">
    <property type="protein sequence ID" value="GLC29289.1"/>
    <property type="molecule type" value="Genomic_DNA"/>
</dbReference>
<protein>
    <submittedName>
        <fullName evidence="3">Signal transduction protein</fullName>
    </submittedName>
</protein>
<dbReference type="SUPFAM" id="SSF55073">
    <property type="entry name" value="Nucleotide cyclase"/>
    <property type="match status" value="1"/>
</dbReference>
<gene>
    <name evidence="3" type="ORF">bsdE14_06990</name>
</gene>
<dbReference type="Gene3D" id="3.30.450.40">
    <property type="match status" value="1"/>
</dbReference>
<accession>A0ABQ5N282</accession>
<keyword evidence="1" id="KW-0175">Coiled coil</keyword>
<dbReference type="CDD" id="cd01949">
    <property type="entry name" value="GGDEF"/>
    <property type="match status" value="1"/>
</dbReference>
<dbReference type="Gene3D" id="3.30.70.270">
    <property type="match status" value="1"/>
</dbReference>
<dbReference type="PANTHER" id="PTHR45138:SF9">
    <property type="entry name" value="DIGUANYLATE CYCLASE DGCM-RELATED"/>
    <property type="match status" value="1"/>
</dbReference>
<evidence type="ECO:0000313" key="4">
    <source>
        <dbReference type="Proteomes" id="UP001208567"/>
    </source>
</evidence>
<dbReference type="Proteomes" id="UP001208567">
    <property type="component" value="Unassembled WGS sequence"/>
</dbReference>
<dbReference type="NCBIfam" id="TIGR00254">
    <property type="entry name" value="GGDEF"/>
    <property type="match status" value="1"/>
</dbReference>
<dbReference type="PANTHER" id="PTHR45138">
    <property type="entry name" value="REGULATORY COMPONENTS OF SENSORY TRANSDUCTION SYSTEM"/>
    <property type="match status" value="1"/>
</dbReference>
<dbReference type="InterPro" id="IPR003018">
    <property type="entry name" value="GAF"/>
</dbReference>
<dbReference type="InterPro" id="IPR029016">
    <property type="entry name" value="GAF-like_dom_sf"/>
</dbReference>
<dbReference type="RefSeq" id="WP_264848580.1">
    <property type="nucleotide sequence ID" value="NZ_BRXR01000001.1"/>
</dbReference>
<dbReference type="InterPro" id="IPR050469">
    <property type="entry name" value="Diguanylate_Cyclase"/>
</dbReference>
<evidence type="ECO:0000259" key="2">
    <source>
        <dbReference type="PROSITE" id="PS50887"/>
    </source>
</evidence>
<proteinExistence type="predicted"/>
<comment type="caution">
    <text evidence="3">The sequence shown here is derived from an EMBL/GenBank/DDBJ whole genome shotgun (WGS) entry which is preliminary data.</text>
</comment>
<organism evidence="3 4">
    <name type="scientific">Clostridium omnivorum</name>
    <dbReference type="NCBI Taxonomy" id="1604902"/>
    <lineage>
        <taxon>Bacteria</taxon>
        <taxon>Bacillati</taxon>
        <taxon>Bacillota</taxon>
        <taxon>Clostridia</taxon>
        <taxon>Eubacteriales</taxon>
        <taxon>Clostridiaceae</taxon>
        <taxon>Clostridium</taxon>
    </lineage>
</organism>
<dbReference type="SMART" id="SM00267">
    <property type="entry name" value="GGDEF"/>
    <property type="match status" value="1"/>
</dbReference>
<feature type="domain" description="GGDEF" evidence="2">
    <location>
        <begin position="229"/>
        <end position="361"/>
    </location>
</feature>
<dbReference type="InterPro" id="IPR043128">
    <property type="entry name" value="Rev_trsase/Diguanyl_cyclase"/>
</dbReference>
<reference evidence="3 4" key="1">
    <citation type="journal article" date="2024" name="Int. J. Syst. Evol. Microbiol.">
        <title>Clostridium omnivorum sp. nov., isolated from anoxic soil under the treatment of reductive soil disinfestation.</title>
        <authorList>
            <person name="Ueki A."/>
            <person name="Tonouchi A."/>
            <person name="Kaku N."/>
            <person name="Honma S."/>
            <person name="Ueki K."/>
        </authorList>
    </citation>
    <scope>NUCLEOTIDE SEQUENCE [LARGE SCALE GENOMIC DNA]</scope>
    <source>
        <strain evidence="3 4">E14</strain>
    </source>
</reference>
<feature type="coiled-coil region" evidence="1">
    <location>
        <begin position="6"/>
        <end position="33"/>
    </location>
</feature>
<dbReference type="InterPro" id="IPR000160">
    <property type="entry name" value="GGDEF_dom"/>
</dbReference>
<dbReference type="InterPro" id="IPR029787">
    <property type="entry name" value="Nucleotide_cyclase"/>
</dbReference>
<evidence type="ECO:0000256" key="1">
    <source>
        <dbReference type="SAM" id="Coils"/>
    </source>
</evidence>
<sequence>MDNNYNHDYEKKYEKLKKEYENYQGNTEKTLQDLSIKNTLLEKKLDVLSSIVEISTYINSMVSDENLIAMINDMIIGILGVTYSSICFLEGDKLAIKASNVPNPSEKMFDVLGLKDIAKGEPIVVNSLEPLFCNIREKVCIHSIIGVPVYIGEIYRGYIIVEHSLYDFFNSEHVTYITAIANQIGIALENNFLYKKLKETAIKDPLLGIYNRRHFFELVEHKIKVNPEGDFAIVMIDLDNFKRVNDLYGHQVGDNVLIEAARIISNSVNKEDIVARYGGEEIVLYINNVQDHEIIYRKINNIRVRINENSLETNGAKVKFSASFGIGYYEEGIRDLNKVLNVADTMMYNAKRWGKNMVVSA</sequence>
<dbReference type="SUPFAM" id="SSF55781">
    <property type="entry name" value="GAF domain-like"/>
    <property type="match status" value="1"/>
</dbReference>
<evidence type="ECO:0000313" key="3">
    <source>
        <dbReference type="EMBL" id="GLC29289.1"/>
    </source>
</evidence>